<dbReference type="Proteomes" id="UP000886748">
    <property type="component" value="Unassembled WGS sequence"/>
</dbReference>
<comment type="caution">
    <text evidence="1">The sequence shown here is derived from an EMBL/GenBank/DDBJ whole genome shotgun (WGS) entry which is preliminary data.</text>
</comment>
<protein>
    <submittedName>
        <fullName evidence="1">Uncharacterized protein</fullName>
    </submittedName>
</protein>
<sequence>MLAATVCPAHAYKVKTFEPLRVNPLAVPYSAYQQPGANESYPKITQLEFTLFKKTYERENIYNRLTRLENKLFRRNFNNMPLASRVDNILANIDPGIIYNISSRELAKLESKVLGRTYMNDDTESRITRLEKEMLGAMQGGNLTERFNTIKTASKHYNSYPELAQSQSVYPMPATYGMNNNWSGTRVNRGVGGLLQNVLGAIFGDFSTTGTMTGFTPPIYDPYNPYGAFTNPGMGQQNYYMGNHGGYIDNRNIGSGSSVRILD</sequence>
<dbReference type="EMBL" id="DVOD01000030">
    <property type="protein sequence ID" value="HIU92323.1"/>
    <property type="molecule type" value="Genomic_DNA"/>
</dbReference>
<reference evidence="1" key="2">
    <citation type="journal article" date="2021" name="PeerJ">
        <title>Extensive microbial diversity within the chicken gut microbiome revealed by metagenomics and culture.</title>
        <authorList>
            <person name="Gilroy R."/>
            <person name="Ravi A."/>
            <person name="Getino M."/>
            <person name="Pursley I."/>
            <person name="Horton D.L."/>
            <person name="Alikhan N.F."/>
            <person name="Baker D."/>
            <person name="Gharbi K."/>
            <person name="Hall N."/>
            <person name="Watson M."/>
            <person name="Adriaenssens E.M."/>
            <person name="Foster-Nyarko E."/>
            <person name="Jarju S."/>
            <person name="Secka A."/>
            <person name="Antonio M."/>
            <person name="Oren A."/>
            <person name="Chaudhuri R.R."/>
            <person name="La Ragione R."/>
            <person name="Hildebrand F."/>
            <person name="Pallen M.J."/>
        </authorList>
    </citation>
    <scope>NUCLEOTIDE SEQUENCE</scope>
    <source>
        <strain evidence="1">CHK154-7741</strain>
    </source>
</reference>
<evidence type="ECO:0000313" key="1">
    <source>
        <dbReference type="EMBL" id="HIU92323.1"/>
    </source>
</evidence>
<gene>
    <name evidence="1" type="ORF">IAD26_04215</name>
</gene>
<accession>A0A9D1MZD9</accession>
<evidence type="ECO:0000313" key="2">
    <source>
        <dbReference type="Proteomes" id="UP000886748"/>
    </source>
</evidence>
<dbReference type="AlphaFoldDB" id="A0A9D1MZD9"/>
<reference evidence="1" key="1">
    <citation type="submission" date="2020-10" db="EMBL/GenBank/DDBJ databases">
        <authorList>
            <person name="Gilroy R."/>
        </authorList>
    </citation>
    <scope>NUCLEOTIDE SEQUENCE</scope>
    <source>
        <strain evidence="1">CHK154-7741</strain>
    </source>
</reference>
<proteinExistence type="predicted"/>
<name>A0A9D1MZD9_9CLOT</name>
<organism evidence="1 2">
    <name type="scientific">Candidatus Limenecus avicola</name>
    <dbReference type="NCBI Taxonomy" id="2840847"/>
    <lineage>
        <taxon>Bacteria</taxon>
        <taxon>Bacillati</taxon>
        <taxon>Bacillota</taxon>
        <taxon>Clostridia</taxon>
        <taxon>Eubacteriales</taxon>
        <taxon>Clostridiaceae</taxon>
        <taxon>Clostridiaceae incertae sedis</taxon>
        <taxon>Candidatus Limenecus</taxon>
    </lineage>
</organism>